<dbReference type="PANTHER" id="PTHR43034">
    <property type="entry name" value="ION-TRANSLOCATING OXIDOREDUCTASE COMPLEX SUBUNIT C"/>
    <property type="match status" value="1"/>
</dbReference>
<evidence type="ECO:0000313" key="2">
    <source>
        <dbReference type="EMBL" id="HIR51253.1"/>
    </source>
</evidence>
<dbReference type="Pfam" id="PF13375">
    <property type="entry name" value="RnfC_N"/>
    <property type="match status" value="1"/>
</dbReference>
<comment type="caution">
    <text evidence="2">The sequence shown here is derived from an EMBL/GenBank/DDBJ whole genome shotgun (WGS) entry which is preliminary data.</text>
</comment>
<name>A0A9D1DIK0_9FIRM</name>
<organism evidence="2 3">
    <name type="scientific">Candidatus Avoscillospira avicola</name>
    <dbReference type="NCBI Taxonomy" id="2840706"/>
    <lineage>
        <taxon>Bacteria</taxon>
        <taxon>Bacillati</taxon>
        <taxon>Bacillota</taxon>
        <taxon>Clostridia</taxon>
        <taxon>Eubacteriales</taxon>
        <taxon>Oscillospiraceae</taxon>
        <taxon>Oscillospiraceae incertae sedis</taxon>
        <taxon>Candidatus Avoscillospira</taxon>
    </lineage>
</organism>
<dbReference type="GO" id="GO:0051539">
    <property type="term" value="F:4 iron, 4 sulfur cluster binding"/>
    <property type="evidence" value="ECO:0007669"/>
    <property type="project" value="InterPro"/>
</dbReference>
<dbReference type="PANTHER" id="PTHR43034:SF2">
    <property type="entry name" value="ION-TRANSLOCATING OXIDOREDUCTASE COMPLEX SUBUNIT C"/>
    <property type="match status" value="1"/>
</dbReference>
<accession>A0A9D1DIK0</accession>
<reference evidence="2" key="1">
    <citation type="submission" date="2020-10" db="EMBL/GenBank/DDBJ databases">
        <authorList>
            <person name="Gilroy R."/>
        </authorList>
    </citation>
    <scope>NUCLEOTIDE SEQUENCE</scope>
    <source>
        <strain evidence="2">ChiBcec15-4380</strain>
    </source>
</reference>
<dbReference type="AlphaFoldDB" id="A0A9D1DIK0"/>
<reference evidence="2" key="2">
    <citation type="journal article" date="2021" name="PeerJ">
        <title>Extensive microbial diversity within the chicken gut microbiome revealed by metagenomics and culture.</title>
        <authorList>
            <person name="Gilroy R."/>
            <person name="Ravi A."/>
            <person name="Getino M."/>
            <person name="Pursley I."/>
            <person name="Horton D.L."/>
            <person name="Alikhan N.F."/>
            <person name="Baker D."/>
            <person name="Gharbi K."/>
            <person name="Hall N."/>
            <person name="Watson M."/>
            <person name="Adriaenssens E.M."/>
            <person name="Foster-Nyarko E."/>
            <person name="Jarju S."/>
            <person name="Secka A."/>
            <person name="Antonio M."/>
            <person name="Oren A."/>
            <person name="Chaudhuri R.R."/>
            <person name="La Ragione R."/>
            <person name="Hildebrand F."/>
            <person name="Pallen M.J."/>
        </authorList>
    </citation>
    <scope>NUCLEOTIDE SEQUENCE</scope>
    <source>
        <strain evidence="2">ChiBcec15-4380</strain>
    </source>
</reference>
<dbReference type="GO" id="GO:0009055">
    <property type="term" value="F:electron transfer activity"/>
    <property type="evidence" value="ECO:0007669"/>
    <property type="project" value="InterPro"/>
</dbReference>
<feature type="domain" description="RnfC Barrel sandwich hybrid" evidence="1">
    <location>
        <begin position="16"/>
        <end position="71"/>
    </location>
</feature>
<gene>
    <name evidence="2" type="ORF">IAA53_08225</name>
</gene>
<dbReference type="InterPro" id="IPR026902">
    <property type="entry name" value="RnfC_N"/>
</dbReference>
<proteinExistence type="predicted"/>
<dbReference type="InterPro" id="IPR010208">
    <property type="entry name" value="Ion_transpt_RnfC/RsxC"/>
</dbReference>
<dbReference type="Proteomes" id="UP000824239">
    <property type="component" value="Unassembled WGS sequence"/>
</dbReference>
<sequence length="320" mass="33807">MPLRLRAIAPLPCPPVPPPPAVLLHLDDFAGGRCRAVVSAGQRVLLGEPVGISAGGAWVHAPVSGVVRAVRGSGLVLENDYRDAPGADIEPLASLEDAQPHRVLERLTRSGLLTADLRPLPQRLTPCHALALAVLTQTDEAVFFALLHQVLGGIRALGRLAAPRRLLLFYSRGLRAVAQAARQLSFPAEAVAVDAQAPGLEALLAGRTLEPGVTLGDLGLLVFSPREAAALYDAIYLGQPYLKTTVLILGPGVRERTVRTVPLGTSVRHLLQATRRTAPTVLLGDAKTGQILRNLDTPLGKGDSLITCLTGRRLTPADPD</sequence>
<dbReference type="EMBL" id="DVHE01000061">
    <property type="protein sequence ID" value="HIR51253.1"/>
    <property type="molecule type" value="Genomic_DNA"/>
</dbReference>
<protein>
    <recommendedName>
        <fullName evidence="1">RnfC Barrel sandwich hybrid domain-containing protein</fullName>
    </recommendedName>
</protein>
<dbReference type="GO" id="GO:0016020">
    <property type="term" value="C:membrane"/>
    <property type="evidence" value="ECO:0007669"/>
    <property type="project" value="InterPro"/>
</dbReference>
<evidence type="ECO:0000313" key="3">
    <source>
        <dbReference type="Proteomes" id="UP000824239"/>
    </source>
</evidence>
<evidence type="ECO:0000259" key="1">
    <source>
        <dbReference type="Pfam" id="PF13375"/>
    </source>
</evidence>